<dbReference type="PANTHER" id="PTHR24320:SF148">
    <property type="entry name" value="NAD(P)-BINDING ROSSMANN-FOLD SUPERFAMILY PROTEIN"/>
    <property type="match status" value="1"/>
</dbReference>
<organism evidence="4 5">
    <name type="scientific">Vibrio europaeus</name>
    <dbReference type="NCBI Taxonomy" id="300876"/>
    <lineage>
        <taxon>Bacteria</taxon>
        <taxon>Pseudomonadati</taxon>
        <taxon>Pseudomonadota</taxon>
        <taxon>Gammaproteobacteria</taxon>
        <taxon>Vibrionales</taxon>
        <taxon>Vibrionaceae</taxon>
        <taxon>Vibrio</taxon>
        <taxon>Vibrio oreintalis group</taxon>
    </lineage>
</organism>
<dbReference type="Gene3D" id="3.40.50.720">
    <property type="entry name" value="NAD(P)-binding Rossmann-like Domain"/>
    <property type="match status" value="1"/>
</dbReference>
<dbReference type="Pfam" id="PF00106">
    <property type="entry name" value="adh_short"/>
    <property type="match status" value="1"/>
</dbReference>
<name>A0A178J8E5_9VIBR</name>
<dbReference type="InterPro" id="IPR036291">
    <property type="entry name" value="NAD(P)-bd_dom_sf"/>
</dbReference>
<protein>
    <submittedName>
        <fullName evidence="3">SDR family NAD(P)-dependent oxidoreductase</fullName>
    </submittedName>
    <submittedName>
        <fullName evidence="4">Short-chain dehydrogenase</fullName>
    </submittedName>
</protein>
<keyword evidence="2" id="KW-0560">Oxidoreductase</keyword>
<dbReference type="OrthoDB" id="109589at2"/>
<comment type="caution">
    <text evidence="4">The sequence shown here is derived from an EMBL/GenBank/DDBJ whole genome shotgun (WGS) entry which is preliminary data.</text>
</comment>
<dbReference type="Proteomes" id="UP001150001">
    <property type="component" value="Unassembled WGS sequence"/>
</dbReference>
<dbReference type="InterPro" id="IPR002347">
    <property type="entry name" value="SDR_fam"/>
</dbReference>
<accession>A0A178J8E5</accession>
<dbReference type="GO" id="GO:0016491">
    <property type="term" value="F:oxidoreductase activity"/>
    <property type="evidence" value="ECO:0007669"/>
    <property type="project" value="UniProtKB-KW"/>
</dbReference>
<dbReference type="Proteomes" id="UP000094761">
    <property type="component" value="Unassembled WGS sequence"/>
</dbReference>
<evidence type="ECO:0000313" key="4">
    <source>
        <dbReference type="EMBL" id="OAM97877.1"/>
    </source>
</evidence>
<dbReference type="PANTHER" id="PTHR24320">
    <property type="entry name" value="RETINOL DEHYDROGENASE"/>
    <property type="match status" value="1"/>
</dbReference>
<dbReference type="SUPFAM" id="SSF51735">
    <property type="entry name" value="NAD(P)-binding Rossmann-fold domains"/>
    <property type="match status" value="1"/>
</dbReference>
<sequence>MGTIQTVLITGANAGLGFEAARQLAQEEGINKIYLGCRNLAKAREAKANLVQLSGRDIFEILILDVSDSSSVRNAVSTLSAPLDAVVLNAGGTGGRTPNALTSDGVTNIFAANVFGHSVLVEELIKRQLITSTVLYAGSETARGVPKMGVAKPELSNSSIEEFASIANGSKFGAKADPLDIYGTIKLTAALWMSSMARQHPHLRFVTMSPGGTTGTNGMDDLPFLKKVFFKYVGGLLMPMLGMMHSVEKGAKRYLDGLFDPRFESGHFYASRQGSPTGPVVDQISIEPSLGNIAAQDNARQAIEQFS</sequence>
<evidence type="ECO:0000313" key="3">
    <source>
        <dbReference type="EMBL" id="MDC5739256.1"/>
    </source>
</evidence>
<evidence type="ECO:0000256" key="1">
    <source>
        <dbReference type="ARBA" id="ARBA00006484"/>
    </source>
</evidence>
<dbReference type="GeneID" id="78078074"/>
<reference evidence="4 5" key="1">
    <citation type="submission" date="2016-03" db="EMBL/GenBank/DDBJ databases">
        <title>Draft genome sequence of the Vibrio tubiashii subs. europaeus.</title>
        <authorList>
            <person name="Spinard E."/>
            <person name="Dubert J."/>
            <person name="Nelson D.R."/>
            <person name="Barja J.L."/>
        </authorList>
    </citation>
    <scope>NUCLEOTIDE SEQUENCE [LARGE SCALE GENOMIC DNA]</scope>
    <source>
        <strain evidence="5">PP-638</strain>
        <strain evidence="4">PP2-638</strain>
    </source>
</reference>
<dbReference type="AlphaFoldDB" id="A0A178J8E5"/>
<reference evidence="3" key="2">
    <citation type="submission" date="2022-11" db="EMBL/GenBank/DDBJ databases">
        <title>Role of the vibriolysin VemA secreted by the emergent pathogen Vibrio europaeus in the colonization of Manila clam mucus.</title>
        <authorList>
            <person name="Martinez C."/>
            <person name="Rodriguez S."/>
            <person name="Vences A."/>
            <person name="Barja J.L."/>
            <person name="Toranzo A.E."/>
            <person name="Dubert J."/>
        </authorList>
    </citation>
    <scope>NUCLEOTIDE SEQUENCE</scope>
    <source>
        <strain evidence="3">3454</strain>
    </source>
</reference>
<evidence type="ECO:0000313" key="5">
    <source>
        <dbReference type="Proteomes" id="UP000094761"/>
    </source>
</evidence>
<proteinExistence type="inferred from homology"/>
<comment type="similarity">
    <text evidence="1">Belongs to the short-chain dehydrogenases/reductases (SDR) family.</text>
</comment>
<dbReference type="EMBL" id="JAPFIT010000010">
    <property type="protein sequence ID" value="MDC5739256.1"/>
    <property type="molecule type" value="Genomic_DNA"/>
</dbReference>
<dbReference type="RefSeq" id="WP_069669043.1">
    <property type="nucleotide sequence ID" value="NZ_CP180206.1"/>
</dbReference>
<evidence type="ECO:0000313" key="6">
    <source>
        <dbReference type="Proteomes" id="UP001150001"/>
    </source>
</evidence>
<evidence type="ECO:0000256" key="2">
    <source>
        <dbReference type="ARBA" id="ARBA00023002"/>
    </source>
</evidence>
<gene>
    <name evidence="4" type="ORF">AZ468_20315</name>
    <name evidence="3" type="ORF">OPW20_04215</name>
</gene>
<dbReference type="EMBL" id="LUAX01000007">
    <property type="protein sequence ID" value="OAM97877.1"/>
    <property type="molecule type" value="Genomic_DNA"/>
</dbReference>
<keyword evidence="6" id="KW-1185">Reference proteome</keyword>